<name>A0A7W0BZ77_9BACL</name>
<dbReference type="GO" id="GO:0016787">
    <property type="term" value="F:hydrolase activity"/>
    <property type="evidence" value="ECO:0007669"/>
    <property type="project" value="UniProtKB-KW"/>
</dbReference>
<proteinExistence type="predicted"/>
<accession>A0A7W0BZ77</accession>
<evidence type="ECO:0000313" key="1">
    <source>
        <dbReference type="EMBL" id="MBA2876471.1"/>
    </source>
</evidence>
<dbReference type="RefSeq" id="WP_181557167.1">
    <property type="nucleotide sequence ID" value="NZ_JACDUT010000013.1"/>
</dbReference>
<gene>
    <name evidence="1" type="ORF">HNR31_003289</name>
</gene>
<dbReference type="AlphaFoldDB" id="A0A7W0BZ77"/>
<protein>
    <submittedName>
        <fullName evidence="1">Peptidoglycan hydrolase-like protein with peptidoglycan-binding domain</fullName>
    </submittedName>
</protein>
<organism evidence="1 2">
    <name type="scientific">Thermaerobacillus caldiproteolyticus</name>
    <dbReference type="NCBI Taxonomy" id="247480"/>
    <lineage>
        <taxon>Bacteria</taxon>
        <taxon>Bacillati</taxon>
        <taxon>Bacillota</taxon>
        <taxon>Bacilli</taxon>
        <taxon>Bacillales</taxon>
        <taxon>Anoxybacillaceae</taxon>
        <taxon>Thermaerobacillus</taxon>
    </lineage>
</organism>
<evidence type="ECO:0000313" key="2">
    <source>
        <dbReference type="Proteomes" id="UP000523087"/>
    </source>
</evidence>
<dbReference type="EMBL" id="JACDUT010000013">
    <property type="protein sequence ID" value="MBA2876471.1"/>
    <property type="molecule type" value="Genomic_DNA"/>
</dbReference>
<dbReference type="Proteomes" id="UP000523087">
    <property type="component" value="Unassembled WGS sequence"/>
</dbReference>
<keyword evidence="2" id="KW-1185">Reference proteome</keyword>
<keyword evidence="1" id="KW-0378">Hydrolase</keyword>
<reference evidence="1 2" key="1">
    <citation type="submission" date="2020-07" db="EMBL/GenBank/DDBJ databases">
        <title>Genomic Encyclopedia of Type Strains, Phase IV (KMG-IV): sequencing the most valuable type-strain genomes for metagenomic binning, comparative biology and taxonomic classification.</title>
        <authorList>
            <person name="Goeker M."/>
        </authorList>
    </citation>
    <scope>NUCLEOTIDE SEQUENCE [LARGE SCALE GENOMIC DNA]</scope>
    <source>
        <strain evidence="1 2">DSM 15730</strain>
    </source>
</reference>
<comment type="caution">
    <text evidence="1">The sequence shown here is derived from an EMBL/GenBank/DDBJ whole genome shotgun (WGS) entry which is preliminary data.</text>
</comment>
<sequence>MKKIQEDFIRLVFPLPRYGANGIFGEETEDAVMAFPKRTVSALMELPDLETSNIKKS</sequence>